<feature type="transmembrane region" description="Helical" evidence="6">
    <location>
        <begin position="24"/>
        <end position="48"/>
    </location>
</feature>
<dbReference type="PRINTS" id="PR00237">
    <property type="entry name" value="GPCRRHODOPSN"/>
</dbReference>
<dbReference type="InterPro" id="IPR000276">
    <property type="entry name" value="GPCR_Rhodpsn"/>
</dbReference>
<evidence type="ECO:0000256" key="4">
    <source>
        <dbReference type="ARBA" id="ARBA00022989"/>
    </source>
</evidence>
<gene>
    <name evidence="8" type="ORF">LOTGIDRAFT_152120</name>
</gene>
<name>V4AM66_LOTGI</name>
<sequence length="326" mass="37129">MSNISSSSVVYWALNNYGVTIFDIIVNIIVLTIASWIITLNVIVLKVLHDKNNKEPSEYFIINLSVADLLTGVYLVYNTLYNLVNFQNLVECLIRFGLGMGFSMVSIWQLVALSMDRYFKIIYPYRYADRCNKVSMIMVSVITWLLTMMIGLLPAFGWQHPQPSQYTCGFMKILTIGYFQLLLVVYLGPFFVLLIIYLRIFKEAHRHAVVINSTAPKAQTNNTNHSLKTVFIVVGTYILCWAPMGIVVILHVEDALEGYTLLEKGNLIVYATAFAYTNSLLNPIIYAIKIPRIRNRFRGIFCRPRRQSRAPSNSAPTDIITVTPID</sequence>
<evidence type="ECO:0000256" key="3">
    <source>
        <dbReference type="ARBA" id="ARBA00022692"/>
    </source>
</evidence>
<dbReference type="GeneID" id="20235603"/>
<dbReference type="EMBL" id="KB199650">
    <property type="protein sequence ID" value="ESP05289.1"/>
    <property type="molecule type" value="Genomic_DNA"/>
</dbReference>
<keyword evidence="5 6" id="KW-0472">Membrane</keyword>
<dbReference type="CTD" id="20235603"/>
<evidence type="ECO:0000256" key="5">
    <source>
        <dbReference type="ARBA" id="ARBA00023136"/>
    </source>
</evidence>
<comment type="subcellular location">
    <subcellularLocation>
        <location evidence="1">Cell membrane</location>
        <topology evidence="1">Multi-pass membrane protein</topology>
    </subcellularLocation>
</comment>
<protein>
    <recommendedName>
        <fullName evidence="7">G-protein coupled receptors family 1 profile domain-containing protein</fullName>
    </recommendedName>
</protein>
<dbReference type="AlphaFoldDB" id="V4AM66"/>
<dbReference type="InterPro" id="IPR017452">
    <property type="entry name" value="GPCR_Rhodpsn_7TM"/>
</dbReference>
<dbReference type="HOGENOM" id="CLU_718218_0_0_1"/>
<evidence type="ECO:0000313" key="8">
    <source>
        <dbReference type="EMBL" id="ESP05289.1"/>
    </source>
</evidence>
<dbReference type="SUPFAM" id="SSF81321">
    <property type="entry name" value="Family A G protein-coupled receptor-like"/>
    <property type="match status" value="1"/>
</dbReference>
<evidence type="ECO:0000256" key="2">
    <source>
        <dbReference type="ARBA" id="ARBA00022475"/>
    </source>
</evidence>
<evidence type="ECO:0000259" key="7">
    <source>
        <dbReference type="PROSITE" id="PS50262"/>
    </source>
</evidence>
<feature type="transmembrane region" description="Helical" evidence="6">
    <location>
        <begin position="93"/>
        <end position="113"/>
    </location>
</feature>
<dbReference type="GO" id="GO:0005886">
    <property type="term" value="C:plasma membrane"/>
    <property type="evidence" value="ECO:0007669"/>
    <property type="project" value="UniProtKB-SubCell"/>
</dbReference>
<reference evidence="8 9" key="1">
    <citation type="journal article" date="2013" name="Nature">
        <title>Insights into bilaterian evolution from three spiralian genomes.</title>
        <authorList>
            <person name="Simakov O."/>
            <person name="Marletaz F."/>
            <person name="Cho S.J."/>
            <person name="Edsinger-Gonzales E."/>
            <person name="Havlak P."/>
            <person name="Hellsten U."/>
            <person name="Kuo D.H."/>
            <person name="Larsson T."/>
            <person name="Lv J."/>
            <person name="Arendt D."/>
            <person name="Savage R."/>
            <person name="Osoegawa K."/>
            <person name="de Jong P."/>
            <person name="Grimwood J."/>
            <person name="Chapman J.A."/>
            <person name="Shapiro H."/>
            <person name="Aerts A."/>
            <person name="Otillar R.P."/>
            <person name="Terry A.Y."/>
            <person name="Boore J.L."/>
            <person name="Grigoriev I.V."/>
            <person name="Lindberg D.R."/>
            <person name="Seaver E.C."/>
            <person name="Weisblat D.A."/>
            <person name="Putnam N.H."/>
            <person name="Rokhsar D.S."/>
        </authorList>
    </citation>
    <scope>NUCLEOTIDE SEQUENCE [LARGE SCALE GENOMIC DNA]</scope>
</reference>
<evidence type="ECO:0000256" key="6">
    <source>
        <dbReference type="SAM" id="Phobius"/>
    </source>
</evidence>
<dbReference type="Gene3D" id="1.20.1070.10">
    <property type="entry name" value="Rhodopsin 7-helix transmembrane proteins"/>
    <property type="match status" value="1"/>
</dbReference>
<keyword evidence="4 6" id="KW-1133">Transmembrane helix</keyword>
<dbReference type="KEGG" id="lgi:LOTGIDRAFT_152120"/>
<dbReference type="Pfam" id="PF00001">
    <property type="entry name" value="7tm_1"/>
    <property type="match status" value="1"/>
</dbReference>
<keyword evidence="3 6" id="KW-0812">Transmembrane</keyword>
<dbReference type="PROSITE" id="PS50262">
    <property type="entry name" value="G_PROTEIN_RECEP_F1_2"/>
    <property type="match status" value="1"/>
</dbReference>
<feature type="transmembrane region" description="Helical" evidence="6">
    <location>
        <begin position="230"/>
        <end position="252"/>
    </location>
</feature>
<dbReference type="OMA" id="YECAFRT"/>
<feature type="domain" description="G-protein coupled receptors family 1 profile" evidence="7">
    <location>
        <begin position="40"/>
        <end position="286"/>
    </location>
</feature>
<feature type="transmembrane region" description="Helical" evidence="6">
    <location>
        <begin position="134"/>
        <end position="156"/>
    </location>
</feature>
<dbReference type="OrthoDB" id="6106139at2759"/>
<dbReference type="PANTHER" id="PTHR22750">
    <property type="entry name" value="G-PROTEIN COUPLED RECEPTOR"/>
    <property type="match status" value="1"/>
</dbReference>
<feature type="transmembrane region" description="Helical" evidence="6">
    <location>
        <begin position="176"/>
        <end position="198"/>
    </location>
</feature>
<evidence type="ECO:0000313" key="9">
    <source>
        <dbReference type="Proteomes" id="UP000030746"/>
    </source>
</evidence>
<proteinExistence type="predicted"/>
<evidence type="ECO:0000256" key="1">
    <source>
        <dbReference type="ARBA" id="ARBA00004651"/>
    </source>
</evidence>
<accession>V4AM66</accession>
<dbReference type="RefSeq" id="XP_009043834.1">
    <property type="nucleotide sequence ID" value="XM_009045586.1"/>
</dbReference>
<organism evidence="8 9">
    <name type="scientific">Lottia gigantea</name>
    <name type="common">Giant owl limpet</name>
    <dbReference type="NCBI Taxonomy" id="225164"/>
    <lineage>
        <taxon>Eukaryota</taxon>
        <taxon>Metazoa</taxon>
        <taxon>Spiralia</taxon>
        <taxon>Lophotrochozoa</taxon>
        <taxon>Mollusca</taxon>
        <taxon>Gastropoda</taxon>
        <taxon>Patellogastropoda</taxon>
        <taxon>Lottioidea</taxon>
        <taxon>Lottiidae</taxon>
        <taxon>Lottia</taxon>
    </lineage>
</organism>
<keyword evidence="2" id="KW-1003">Cell membrane</keyword>
<dbReference type="GO" id="GO:0004930">
    <property type="term" value="F:G protein-coupled receptor activity"/>
    <property type="evidence" value="ECO:0007669"/>
    <property type="project" value="InterPro"/>
</dbReference>
<feature type="transmembrane region" description="Helical" evidence="6">
    <location>
        <begin position="267"/>
        <end position="288"/>
    </location>
</feature>
<dbReference type="Proteomes" id="UP000030746">
    <property type="component" value="Unassembled WGS sequence"/>
</dbReference>
<keyword evidence="9" id="KW-1185">Reference proteome</keyword>
<feature type="transmembrane region" description="Helical" evidence="6">
    <location>
        <begin position="60"/>
        <end position="81"/>
    </location>
</feature>
<dbReference type="CDD" id="cd00637">
    <property type="entry name" value="7tm_classA_rhodopsin-like"/>
    <property type="match status" value="1"/>
</dbReference>